<proteinExistence type="predicted"/>
<name>A0ABZ2XV34_9RHOB</name>
<organism evidence="1 2">
    <name type="scientific">Aliisedimentitalea scapharcae</name>
    <dbReference type="NCBI Taxonomy" id="1524259"/>
    <lineage>
        <taxon>Bacteria</taxon>
        <taxon>Pseudomonadati</taxon>
        <taxon>Pseudomonadota</taxon>
        <taxon>Alphaproteobacteria</taxon>
        <taxon>Rhodobacterales</taxon>
        <taxon>Roseobacteraceae</taxon>
        <taxon>Aliisedimentitalea</taxon>
    </lineage>
</organism>
<evidence type="ECO:0008006" key="3">
    <source>
        <dbReference type="Google" id="ProtNLM"/>
    </source>
</evidence>
<dbReference type="Proteomes" id="UP001623232">
    <property type="component" value="Chromosome"/>
</dbReference>
<evidence type="ECO:0000313" key="1">
    <source>
        <dbReference type="EMBL" id="WZK89959.1"/>
    </source>
</evidence>
<dbReference type="SUPFAM" id="SSF52540">
    <property type="entry name" value="P-loop containing nucleoside triphosphate hydrolases"/>
    <property type="match status" value="1"/>
</dbReference>
<protein>
    <recommendedName>
        <fullName evidence="3">Sulfotransferase family protein</fullName>
    </recommendedName>
</protein>
<evidence type="ECO:0000313" key="2">
    <source>
        <dbReference type="Proteomes" id="UP001623232"/>
    </source>
</evidence>
<accession>A0ABZ2XV34</accession>
<dbReference type="EMBL" id="CP123584">
    <property type="protein sequence ID" value="WZK89959.1"/>
    <property type="molecule type" value="Genomic_DNA"/>
</dbReference>
<dbReference type="RefSeq" id="WP_406648451.1">
    <property type="nucleotide sequence ID" value="NZ_CP123584.1"/>
</dbReference>
<dbReference type="InterPro" id="IPR027417">
    <property type="entry name" value="P-loop_NTPase"/>
</dbReference>
<reference evidence="1 2" key="1">
    <citation type="submission" date="2023-04" db="EMBL/GenBank/DDBJ databases">
        <title>Complete genome sequence of Alisedimentitalea scapharcae.</title>
        <authorList>
            <person name="Rong J.-C."/>
            <person name="Yi M.-L."/>
            <person name="Zhao Q."/>
        </authorList>
    </citation>
    <scope>NUCLEOTIDE SEQUENCE [LARGE SCALE GENOMIC DNA]</scope>
    <source>
        <strain evidence="1 2">KCTC 42119</strain>
    </source>
</reference>
<sequence>MTSSLPRVLIHCGVQKTASTAFHHFVQRNRDLLSRSVDIRTPVKGSPTRELGRVAALFSLDDTHEADLIARVTQVRDAVLSEGKPCVLSHENIPGAMLGRGGVVTLYPEIERILDLFVRHLAPLRPEFVFYTRDMAAWKVSVHNQAVKSDGYGETLDTFLEQTRACGTWDDLQARVAAVVGAERTHFLRLEEEENRAKPGMQLLRLARVPDADIRAMAEQQGRRNESLNAGSLEFLRQLNQQGLPRAARKPVVQLIQGNQALFVPELDRV</sequence>
<gene>
    <name evidence="1" type="ORF">QEZ52_05275</name>
</gene>
<keyword evidence="2" id="KW-1185">Reference proteome</keyword>